<accession>A0A969PR26</accession>
<protein>
    <submittedName>
        <fullName evidence="2">Uncharacterized protein</fullName>
    </submittedName>
</protein>
<gene>
    <name evidence="2" type="ORF">HCN83_14935</name>
</gene>
<dbReference type="Proteomes" id="UP000752012">
    <property type="component" value="Unassembled WGS sequence"/>
</dbReference>
<sequence length="76" mass="8628">MQGLFIPGGLFIGMGIGLLFDRPDVGLFIGLGIGFMSMPVYNLLQKRIQVVEYQIPKSSEEPGLYENKEHDERDRR</sequence>
<keyword evidence="3" id="KW-1185">Reference proteome</keyword>
<reference evidence="2 3" key="1">
    <citation type="submission" date="2020-03" db="EMBL/GenBank/DDBJ databases">
        <title>Assessment of the enzymatic potential of alkaline-tolerant lipase obtained from Bacillus luteus H11 (technogenic soil) for the bioremediation of saline soils contaminated with petroleum substances.</title>
        <authorList>
            <person name="Kalwasinska A."/>
        </authorList>
    </citation>
    <scope>NUCLEOTIDE SEQUENCE [LARGE SCALE GENOMIC DNA]</scope>
    <source>
        <strain evidence="2 3">H11</strain>
    </source>
</reference>
<comment type="caution">
    <text evidence="2">The sequence shown here is derived from an EMBL/GenBank/DDBJ whole genome shotgun (WGS) entry which is preliminary data.</text>
</comment>
<evidence type="ECO:0000256" key="1">
    <source>
        <dbReference type="SAM" id="Phobius"/>
    </source>
</evidence>
<organism evidence="2 3">
    <name type="scientific">Alkalicoccus luteus</name>
    <dbReference type="NCBI Taxonomy" id="1237094"/>
    <lineage>
        <taxon>Bacteria</taxon>
        <taxon>Bacillati</taxon>
        <taxon>Bacillota</taxon>
        <taxon>Bacilli</taxon>
        <taxon>Bacillales</taxon>
        <taxon>Bacillaceae</taxon>
        <taxon>Alkalicoccus</taxon>
    </lineage>
</organism>
<keyword evidence="1" id="KW-1133">Transmembrane helix</keyword>
<proteinExistence type="predicted"/>
<evidence type="ECO:0000313" key="2">
    <source>
        <dbReference type="EMBL" id="NJP38861.1"/>
    </source>
</evidence>
<dbReference type="EMBL" id="JAATHJ010000032">
    <property type="protein sequence ID" value="NJP38861.1"/>
    <property type="molecule type" value="Genomic_DNA"/>
</dbReference>
<feature type="transmembrane region" description="Helical" evidence="1">
    <location>
        <begin position="25"/>
        <end position="44"/>
    </location>
</feature>
<evidence type="ECO:0000313" key="3">
    <source>
        <dbReference type="Proteomes" id="UP000752012"/>
    </source>
</evidence>
<dbReference type="RefSeq" id="WP_168008760.1">
    <property type="nucleotide sequence ID" value="NZ_JAATHJ010000032.1"/>
</dbReference>
<keyword evidence="1" id="KW-0472">Membrane</keyword>
<dbReference type="AlphaFoldDB" id="A0A969PR26"/>
<keyword evidence="1" id="KW-0812">Transmembrane</keyword>
<name>A0A969PR26_9BACI</name>